<keyword evidence="3" id="KW-0813">Transport</keyword>
<dbReference type="GO" id="GO:1990281">
    <property type="term" value="C:efflux pump complex"/>
    <property type="evidence" value="ECO:0007669"/>
    <property type="project" value="TreeGrafter"/>
</dbReference>
<comment type="similarity">
    <text evidence="2">Belongs to the outer membrane factor (OMF) (TC 1.B.17) family.</text>
</comment>
<evidence type="ECO:0000256" key="3">
    <source>
        <dbReference type="ARBA" id="ARBA00022448"/>
    </source>
</evidence>
<keyword evidence="4" id="KW-1134">Transmembrane beta strand</keyword>
<keyword evidence="5" id="KW-0812">Transmembrane</keyword>
<evidence type="ECO:0000256" key="4">
    <source>
        <dbReference type="ARBA" id="ARBA00022452"/>
    </source>
</evidence>
<feature type="chain" id="PRO_5026319992" evidence="8">
    <location>
        <begin position="21"/>
        <end position="441"/>
    </location>
</feature>
<evidence type="ECO:0000256" key="8">
    <source>
        <dbReference type="SAM" id="SignalP"/>
    </source>
</evidence>
<sequence length="441" mass="48736">MKRLLLSALICLFCALPAMAGTDGATSLKESVTAAVKQHPQIKSLLHNRDAVSNNLSAALGRFFPSLDFSADYGLQKYSSNTTRGRGTDGRSRTAADSTVTLTQNVFDGLDRYNSYQGSQARLESAEYRLYDNVETVALDAVRAHIDIVRERKLTTLAGENIRAHQEILDSIAERVTAGAGSKADEMQARGRVARAETTLISYTGNLRAAEAQYFRVTGIHPGPLSPAGYHPDYFPGTMDGVMDKTMVGNPKVKVYKAEVEASMRDKDVSSASFMPNVDLELSSRNTDRLDGSEDWLQDNRAMVAVNWNLFNGTSDYYSTKAAGSRVQEAEADLRNTQDDLARQVATAWAEYEAAVQSVAKHQEALDYSQQSRDMYIMQFNVGQRSLLDVLDSINEVFSNSVLLETAKSNRNYSVYRFLALEGELVRHLDVKSANFDPQTK</sequence>
<name>A0A6I6JGS7_9BACT</name>
<dbReference type="Proteomes" id="UP000428328">
    <property type="component" value="Chromosome"/>
</dbReference>
<comment type="subcellular location">
    <subcellularLocation>
        <location evidence="1">Cell outer membrane</location>
    </subcellularLocation>
</comment>
<keyword evidence="6" id="KW-0472">Membrane</keyword>
<dbReference type="NCBIfam" id="TIGR01844">
    <property type="entry name" value="type_I_sec_TolC"/>
    <property type="match status" value="1"/>
</dbReference>
<protein>
    <submittedName>
        <fullName evidence="9">TolC family outer membrane protein</fullName>
    </submittedName>
</protein>
<gene>
    <name evidence="9" type="ORF">GM415_08790</name>
</gene>
<feature type="signal peptide" evidence="8">
    <location>
        <begin position="1"/>
        <end position="20"/>
    </location>
</feature>
<dbReference type="EMBL" id="CP046400">
    <property type="protein sequence ID" value="QGY40220.1"/>
    <property type="molecule type" value="Genomic_DNA"/>
</dbReference>
<dbReference type="GO" id="GO:0015288">
    <property type="term" value="F:porin activity"/>
    <property type="evidence" value="ECO:0007669"/>
    <property type="project" value="TreeGrafter"/>
</dbReference>
<dbReference type="InterPro" id="IPR010130">
    <property type="entry name" value="T1SS_OMP_TolC"/>
</dbReference>
<proteinExistence type="inferred from homology"/>
<dbReference type="GO" id="GO:0009279">
    <property type="term" value="C:cell outer membrane"/>
    <property type="evidence" value="ECO:0007669"/>
    <property type="project" value="UniProtKB-SubCell"/>
</dbReference>
<keyword evidence="8" id="KW-0732">Signal</keyword>
<dbReference type="InterPro" id="IPR051906">
    <property type="entry name" value="TolC-like"/>
</dbReference>
<evidence type="ECO:0000256" key="6">
    <source>
        <dbReference type="ARBA" id="ARBA00023136"/>
    </source>
</evidence>
<evidence type="ECO:0000313" key="9">
    <source>
        <dbReference type="EMBL" id="QGY40220.1"/>
    </source>
</evidence>
<dbReference type="KEGG" id="psel:GM415_08790"/>
<evidence type="ECO:0000313" key="10">
    <source>
        <dbReference type="Proteomes" id="UP000428328"/>
    </source>
</evidence>
<evidence type="ECO:0000256" key="2">
    <source>
        <dbReference type="ARBA" id="ARBA00007613"/>
    </source>
</evidence>
<dbReference type="AlphaFoldDB" id="A0A6I6JGS7"/>
<dbReference type="SUPFAM" id="SSF56954">
    <property type="entry name" value="Outer membrane efflux proteins (OEP)"/>
    <property type="match status" value="1"/>
</dbReference>
<dbReference type="PANTHER" id="PTHR30026:SF22">
    <property type="entry name" value="OUTER MEMBRANE EFFLUX PROTEIN"/>
    <property type="match status" value="1"/>
</dbReference>
<accession>A0A6I6JGS7</accession>
<keyword evidence="7" id="KW-0998">Cell outer membrane</keyword>
<evidence type="ECO:0000256" key="1">
    <source>
        <dbReference type="ARBA" id="ARBA00004442"/>
    </source>
</evidence>
<dbReference type="GO" id="GO:0015562">
    <property type="term" value="F:efflux transmembrane transporter activity"/>
    <property type="evidence" value="ECO:0007669"/>
    <property type="project" value="InterPro"/>
</dbReference>
<dbReference type="PANTHER" id="PTHR30026">
    <property type="entry name" value="OUTER MEMBRANE PROTEIN TOLC"/>
    <property type="match status" value="1"/>
</dbReference>
<dbReference type="RefSeq" id="WP_158947443.1">
    <property type="nucleotide sequence ID" value="NZ_CP046400.1"/>
</dbReference>
<dbReference type="Gene3D" id="1.20.1600.10">
    <property type="entry name" value="Outer membrane efflux proteins (OEP)"/>
    <property type="match status" value="1"/>
</dbReference>
<reference evidence="9 10" key="1">
    <citation type="submission" date="2019-11" db="EMBL/GenBank/DDBJ databases">
        <authorList>
            <person name="Zheng R.K."/>
            <person name="Sun C.M."/>
        </authorList>
    </citation>
    <scope>NUCLEOTIDE SEQUENCE [LARGE SCALE GENOMIC DNA]</scope>
    <source>
        <strain evidence="9 10">SRB007</strain>
    </source>
</reference>
<dbReference type="Pfam" id="PF02321">
    <property type="entry name" value="OEP"/>
    <property type="match status" value="2"/>
</dbReference>
<evidence type="ECO:0000256" key="7">
    <source>
        <dbReference type="ARBA" id="ARBA00023237"/>
    </source>
</evidence>
<evidence type="ECO:0000256" key="5">
    <source>
        <dbReference type="ARBA" id="ARBA00022692"/>
    </source>
</evidence>
<dbReference type="InterPro" id="IPR003423">
    <property type="entry name" value="OMP_efflux"/>
</dbReference>
<organism evidence="9 10">
    <name type="scientific">Pseudodesulfovibrio cashew</name>
    <dbReference type="NCBI Taxonomy" id="2678688"/>
    <lineage>
        <taxon>Bacteria</taxon>
        <taxon>Pseudomonadati</taxon>
        <taxon>Thermodesulfobacteriota</taxon>
        <taxon>Desulfovibrionia</taxon>
        <taxon>Desulfovibrionales</taxon>
        <taxon>Desulfovibrionaceae</taxon>
    </lineage>
</organism>
<keyword evidence="10" id="KW-1185">Reference proteome</keyword>